<name>A0AAN9X083_PSOTE</name>
<gene>
    <name evidence="3" type="ORF">VNO78_29016</name>
</gene>
<evidence type="ECO:0000256" key="2">
    <source>
        <dbReference type="SAM" id="Phobius"/>
    </source>
</evidence>
<dbReference type="Proteomes" id="UP001386955">
    <property type="component" value="Unassembled WGS sequence"/>
</dbReference>
<accession>A0AAN9X083</accession>
<evidence type="ECO:0000313" key="4">
    <source>
        <dbReference type="Proteomes" id="UP001386955"/>
    </source>
</evidence>
<proteinExistence type="predicted"/>
<evidence type="ECO:0000256" key="1">
    <source>
        <dbReference type="SAM" id="MobiDB-lite"/>
    </source>
</evidence>
<dbReference type="AlphaFoldDB" id="A0AAN9X083"/>
<dbReference type="PANTHER" id="PTHR36801:SF3">
    <property type="entry name" value="OS06G0150300 PROTEIN"/>
    <property type="match status" value="1"/>
</dbReference>
<protein>
    <recommendedName>
        <fullName evidence="5">Transmembrane protein</fullName>
    </recommendedName>
</protein>
<comment type="caution">
    <text evidence="3">The sequence shown here is derived from an EMBL/GenBank/DDBJ whole genome shotgun (WGS) entry which is preliminary data.</text>
</comment>
<keyword evidence="2" id="KW-0472">Membrane</keyword>
<keyword evidence="2" id="KW-1133">Transmembrane helix</keyword>
<sequence>MGRRVPSENNITLIDPFLYFSFYMVALATSITIISALCSVRFRKKSSAPAPMSDHDSHEEPNALNESTNLPPIIVESTTTSLEQEHPNIVEATTLENTTHKQNHDTLVKELPLPPALQQHPSVDPKIMKRATSEHRLSFNISNKMPRSFSMARNWEQRGFNDGRKKGKLNRDESIWMKTKGKLKTDDSVWMKTIILGGKCVPDEDDDVVIYEGKGKRISAYHPRKSTSVSLSRQCSYINTGAFSHPERINNIYEERKMKL</sequence>
<feature type="transmembrane region" description="Helical" evidence="2">
    <location>
        <begin position="20"/>
        <end position="42"/>
    </location>
</feature>
<dbReference type="PANTHER" id="PTHR36801">
    <property type="entry name" value="OS06G0150200 PROTEIN"/>
    <property type="match status" value="1"/>
</dbReference>
<dbReference type="EMBL" id="JAYMYS010000008">
    <property type="protein sequence ID" value="KAK7383339.1"/>
    <property type="molecule type" value="Genomic_DNA"/>
</dbReference>
<keyword evidence="2" id="KW-0812">Transmembrane</keyword>
<evidence type="ECO:0008006" key="5">
    <source>
        <dbReference type="Google" id="ProtNLM"/>
    </source>
</evidence>
<feature type="region of interest" description="Disordered" evidence="1">
    <location>
        <begin position="47"/>
        <end position="69"/>
    </location>
</feature>
<evidence type="ECO:0000313" key="3">
    <source>
        <dbReference type="EMBL" id="KAK7383339.1"/>
    </source>
</evidence>
<organism evidence="3 4">
    <name type="scientific">Psophocarpus tetragonolobus</name>
    <name type="common">Winged bean</name>
    <name type="synonym">Dolichos tetragonolobus</name>
    <dbReference type="NCBI Taxonomy" id="3891"/>
    <lineage>
        <taxon>Eukaryota</taxon>
        <taxon>Viridiplantae</taxon>
        <taxon>Streptophyta</taxon>
        <taxon>Embryophyta</taxon>
        <taxon>Tracheophyta</taxon>
        <taxon>Spermatophyta</taxon>
        <taxon>Magnoliopsida</taxon>
        <taxon>eudicotyledons</taxon>
        <taxon>Gunneridae</taxon>
        <taxon>Pentapetalae</taxon>
        <taxon>rosids</taxon>
        <taxon>fabids</taxon>
        <taxon>Fabales</taxon>
        <taxon>Fabaceae</taxon>
        <taxon>Papilionoideae</taxon>
        <taxon>50 kb inversion clade</taxon>
        <taxon>NPAAA clade</taxon>
        <taxon>indigoferoid/millettioid clade</taxon>
        <taxon>Phaseoleae</taxon>
        <taxon>Psophocarpus</taxon>
    </lineage>
</organism>
<keyword evidence="4" id="KW-1185">Reference proteome</keyword>
<reference evidence="3 4" key="1">
    <citation type="submission" date="2024-01" db="EMBL/GenBank/DDBJ databases">
        <title>The genomes of 5 underutilized Papilionoideae crops provide insights into root nodulation and disease resistanc.</title>
        <authorList>
            <person name="Jiang F."/>
        </authorList>
    </citation>
    <scope>NUCLEOTIDE SEQUENCE [LARGE SCALE GENOMIC DNA]</scope>
    <source>
        <strain evidence="3">DUOXIRENSHENG_FW03</strain>
        <tissue evidence="3">Leaves</tissue>
    </source>
</reference>